<feature type="compositionally biased region" description="Low complexity" evidence="1">
    <location>
        <begin position="34"/>
        <end position="52"/>
    </location>
</feature>
<dbReference type="PANTHER" id="PTHR24094">
    <property type="entry name" value="SECRETED PROTEIN"/>
    <property type="match status" value="1"/>
</dbReference>
<comment type="caution">
    <text evidence="3">The sequence shown here is derived from an EMBL/GenBank/DDBJ whole genome shotgun (WGS) entry which is preliminary data.</text>
</comment>
<name>A0A5M3X685_9ACTN</name>
<proteinExistence type="predicted"/>
<evidence type="ECO:0000313" key="3">
    <source>
        <dbReference type="EMBL" id="GES17197.1"/>
    </source>
</evidence>
<evidence type="ECO:0000259" key="2">
    <source>
        <dbReference type="Pfam" id="PF07510"/>
    </source>
</evidence>
<feature type="region of interest" description="Disordered" evidence="1">
    <location>
        <begin position="33"/>
        <end position="65"/>
    </location>
</feature>
<keyword evidence="4" id="KW-1185">Reference proteome</keyword>
<gene>
    <name evidence="3" type="ORF">Aple_000920</name>
</gene>
<dbReference type="InterPro" id="IPR011089">
    <property type="entry name" value="GmrSD_C"/>
</dbReference>
<reference evidence="3 4" key="1">
    <citation type="submission" date="2019-10" db="EMBL/GenBank/DDBJ databases">
        <title>Whole genome shotgun sequence of Acrocarpospora pleiomorpha NBRC 16267.</title>
        <authorList>
            <person name="Ichikawa N."/>
            <person name="Kimura A."/>
            <person name="Kitahashi Y."/>
            <person name="Komaki H."/>
            <person name="Oguchi A."/>
        </authorList>
    </citation>
    <scope>NUCLEOTIDE SEQUENCE [LARGE SCALE GENOMIC DNA]</scope>
    <source>
        <strain evidence="3 4">NBRC 16267</strain>
    </source>
</reference>
<sequence>MTITRRIAFLSIACATGGLISAQIAMRISDARHPSAAPSASPTADSATYPAPRVHAGANPLHNPNGTKPGLAPITSPADRAAATELIKTLRVGDGYSLWGYTRAWFGENWADTATGVPYARNGCRTRDDLLARDGEQLIYGTGSPCAVVAMKLSDPYTGRTIGWRKQESGRVQVDHVVPLSYEWRMGAWEWPEGKRVRIANDPLNLLAVSGPVNEAKGGAGPASWLPPDRKMRCAYVTRFAQVAIKYDFYVTETDKAAMLAQCSARSSR</sequence>
<accession>A0A5M3X685</accession>
<keyword evidence="3" id="KW-0449">Lipoprotein</keyword>
<dbReference type="PANTHER" id="PTHR24094:SF15">
    <property type="entry name" value="AMP-DEPENDENT SYNTHETASE_LIGASE DOMAIN-CONTAINING PROTEIN-RELATED"/>
    <property type="match status" value="1"/>
</dbReference>
<feature type="domain" description="GmrSD restriction endonucleases C-terminal" evidence="2">
    <location>
        <begin position="128"/>
        <end position="261"/>
    </location>
</feature>
<organism evidence="3 4">
    <name type="scientific">Acrocarpospora pleiomorpha</name>
    <dbReference type="NCBI Taxonomy" id="90975"/>
    <lineage>
        <taxon>Bacteria</taxon>
        <taxon>Bacillati</taxon>
        <taxon>Actinomycetota</taxon>
        <taxon>Actinomycetes</taxon>
        <taxon>Streptosporangiales</taxon>
        <taxon>Streptosporangiaceae</taxon>
        <taxon>Acrocarpospora</taxon>
    </lineage>
</organism>
<evidence type="ECO:0000313" key="4">
    <source>
        <dbReference type="Proteomes" id="UP000377595"/>
    </source>
</evidence>
<evidence type="ECO:0000256" key="1">
    <source>
        <dbReference type="SAM" id="MobiDB-lite"/>
    </source>
</evidence>
<dbReference type="Proteomes" id="UP000377595">
    <property type="component" value="Unassembled WGS sequence"/>
</dbReference>
<dbReference type="EMBL" id="BLAF01000004">
    <property type="protein sequence ID" value="GES17197.1"/>
    <property type="molecule type" value="Genomic_DNA"/>
</dbReference>
<dbReference type="Pfam" id="PF07510">
    <property type="entry name" value="GmrSD_C"/>
    <property type="match status" value="1"/>
</dbReference>
<protein>
    <submittedName>
        <fullName evidence="3">Lipoprotein</fullName>
    </submittedName>
</protein>
<dbReference type="AlphaFoldDB" id="A0A5M3X685"/>